<gene>
    <name evidence="11" type="ORF">H4RhizoLitter21572_000001</name>
</gene>
<feature type="binding site" evidence="9">
    <location>
        <position position="311"/>
    </location>
    <ligand>
        <name>Mg(2+)</name>
        <dbReference type="ChEBI" id="CHEBI:18420"/>
        <label>2</label>
    </ligand>
</feature>
<keyword evidence="9" id="KW-0479">Metal-binding</keyword>
<proteinExistence type="predicted"/>
<keyword evidence="6" id="KW-0693">Viral RNA replication</keyword>
<organism evidence="11">
    <name type="scientific">Leviviridae sp</name>
    <dbReference type="NCBI Taxonomy" id="2027243"/>
    <lineage>
        <taxon>Viruses</taxon>
        <taxon>Riboviria</taxon>
        <taxon>Orthornavirae</taxon>
        <taxon>Lenarviricota</taxon>
        <taxon>Leviviricetes</taxon>
        <taxon>Norzivirales</taxon>
        <taxon>Fiersviridae</taxon>
    </lineage>
</organism>
<dbReference type="EMBL" id="MN034712">
    <property type="protein sequence ID" value="QDH89240.1"/>
    <property type="molecule type" value="Genomic_RNA"/>
</dbReference>
<comment type="catalytic activity">
    <reaction evidence="8">
        <text>RNA(n) + a ribonucleoside 5'-triphosphate = RNA(n+1) + diphosphate</text>
        <dbReference type="Rhea" id="RHEA:21248"/>
        <dbReference type="Rhea" id="RHEA-COMP:14527"/>
        <dbReference type="Rhea" id="RHEA-COMP:17342"/>
        <dbReference type="ChEBI" id="CHEBI:33019"/>
        <dbReference type="ChEBI" id="CHEBI:61557"/>
        <dbReference type="ChEBI" id="CHEBI:140395"/>
        <dbReference type="EC" id="2.7.7.48"/>
    </reaction>
</comment>
<dbReference type="PROSITE" id="PS50522">
    <property type="entry name" value="RDRP_PHAGE"/>
    <property type="match status" value="1"/>
</dbReference>
<dbReference type="GO" id="GO:0039694">
    <property type="term" value="P:viral RNA genome replication"/>
    <property type="evidence" value="ECO:0007669"/>
    <property type="project" value="InterPro"/>
</dbReference>
<dbReference type="EC" id="2.7.7.48" evidence="1"/>
<evidence type="ECO:0000256" key="7">
    <source>
        <dbReference type="ARBA" id="ARBA00030248"/>
    </source>
</evidence>
<dbReference type="InterPro" id="IPR005093">
    <property type="entry name" value="RNArep_beta"/>
</dbReference>
<evidence type="ECO:0000256" key="6">
    <source>
        <dbReference type="ARBA" id="ARBA00022953"/>
    </source>
</evidence>
<name>A0A514D6I5_9VIRU</name>
<keyword evidence="4" id="KW-0548">Nucleotidyltransferase</keyword>
<keyword evidence="5" id="KW-0547">Nucleotide-binding</keyword>
<dbReference type="GO" id="GO:0046872">
    <property type="term" value="F:metal ion binding"/>
    <property type="evidence" value="ECO:0007669"/>
    <property type="project" value="UniProtKB-KW"/>
</dbReference>
<protein>
    <recommendedName>
        <fullName evidence="1">RNA-directed RNA polymerase</fullName>
        <ecNumber evidence="1">2.7.7.48</ecNumber>
    </recommendedName>
    <alternativeName>
        <fullName evidence="7">RNA replicase beta chain</fullName>
    </alternativeName>
</protein>
<dbReference type="GO" id="GO:0000166">
    <property type="term" value="F:nucleotide binding"/>
    <property type="evidence" value="ECO:0007669"/>
    <property type="project" value="UniProtKB-KW"/>
</dbReference>
<evidence type="ECO:0000256" key="9">
    <source>
        <dbReference type="PIRSR" id="PIRSR605093-1"/>
    </source>
</evidence>
<dbReference type="Pfam" id="PF03431">
    <property type="entry name" value="RNA_replicase_B"/>
    <property type="match status" value="1"/>
</dbReference>
<evidence type="ECO:0000256" key="8">
    <source>
        <dbReference type="ARBA" id="ARBA00048744"/>
    </source>
</evidence>
<evidence type="ECO:0000256" key="5">
    <source>
        <dbReference type="ARBA" id="ARBA00022741"/>
    </source>
</evidence>
<evidence type="ECO:0000256" key="2">
    <source>
        <dbReference type="ARBA" id="ARBA00022484"/>
    </source>
</evidence>
<feature type="binding site" evidence="9">
    <location>
        <position position="407"/>
    </location>
    <ligand>
        <name>Mg(2+)</name>
        <dbReference type="ChEBI" id="CHEBI:18420"/>
        <label>2</label>
    </ligand>
</feature>
<evidence type="ECO:0000256" key="4">
    <source>
        <dbReference type="ARBA" id="ARBA00022695"/>
    </source>
</evidence>
<sequence>MKSLTRLFLVLLREIGEECGISIDRDWKTICDRLEHEGMSFLTITLPTYASDFERSLELGCVTSDLFLSFKKKGGLPVFLSGFLRLVFLDSGELKDKPSVVAVRSIRQLTLFFKKIELECTDRRKRKAIQSYLTCEEELALVERHLDPDRVRDVAIQAHILFGDVFDKVNRLIDDFAIEPRHGSGSTADAKIGNQKFDQSYWTERLQEYFPYQEYLFPNLREINSWPIELTNPEKEIPAKVSLVPKTQKTPRIIAMEPTAVQYVQQGLMHALVPALEEDPLCGPFVGFSSQEENRHAAQMGSVDGKLATLDLSEASDRVLNSLVMEILRPWPSLQGAVMASRSRSVSLPNGDVLPLVKFASMGSALCFPMEEIVFLAIILSGTTTVGHRRSRGELMALHGSVRVYGDDIIVPVEMVQATVESLESFGLKVNTAKSFWNGMFRESCGGDYFSGEWVTPARMSRMLPVRRDDVASVVSTMELCNRLYEFGLWKTAHYLLSELQKLGYGRKTVPRYTAAIAPWSFQTSGYKWDRLHPDYHSKVVRVDVLRPSFPTNGVDGLPALRKTLEGDYSDPQYRHHLTSSGRPLHVRTKRGWVEVEA</sequence>
<evidence type="ECO:0000256" key="3">
    <source>
        <dbReference type="ARBA" id="ARBA00022679"/>
    </source>
</evidence>
<evidence type="ECO:0000313" key="11">
    <source>
        <dbReference type="EMBL" id="QDH89240.1"/>
    </source>
</evidence>
<feature type="domain" description="RdRp catalytic" evidence="10">
    <location>
        <begin position="296"/>
        <end position="439"/>
    </location>
</feature>
<keyword evidence="2 11" id="KW-0696">RNA-directed RNA polymerase</keyword>
<comment type="cofactor">
    <cofactor evidence="9">
        <name>Mg(2+)</name>
        <dbReference type="ChEBI" id="CHEBI:18420"/>
    </cofactor>
    <text evidence="9">Binds 2 Mg(2+) per subunit.</text>
</comment>
<dbReference type="InterPro" id="IPR007096">
    <property type="entry name" value="RNA-dir_Rpol_cat_phage"/>
</dbReference>
<evidence type="ECO:0000259" key="10">
    <source>
        <dbReference type="PROSITE" id="PS50522"/>
    </source>
</evidence>
<dbReference type="GO" id="GO:0003968">
    <property type="term" value="F:RNA-directed RNA polymerase activity"/>
    <property type="evidence" value="ECO:0007669"/>
    <property type="project" value="UniProtKB-KW"/>
</dbReference>
<accession>A0A514D6I5</accession>
<keyword evidence="3" id="KW-0808">Transferase</keyword>
<feature type="binding site" evidence="9">
    <location>
        <position position="408"/>
    </location>
    <ligand>
        <name>Mg(2+)</name>
        <dbReference type="ChEBI" id="CHEBI:18420"/>
        <label>2</label>
    </ligand>
</feature>
<evidence type="ECO:0000256" key="1">
    <source>
        <dbReference type="ARBA" id="ARBA00012494"/>
    </source>
</evidence>
<keyword evidence="9" id="KW-0460">Magnesium</keyword>
<reference evidence="11" key="1">
    <citation type="submission" date="2019-05" db="EMBL/GenBank/DDBJ databases">
        <title>Metatranscriptomic reconstruction reveals RNA viruses with the potential to shape carbon cycling in soil.</title>
        <authorList>
            <person name="Starr E.P."/>
            <person name="Nuccio E."/>
            <person name="Pett-Ridge J."/>
            <person name="Banfield J.F."/>
            <person name="Firestone M.K."/>
        </authorList>
    </citation>
    <scope>NUCLEOTIDE SEQUENCE</scope>
    <source>
        <strain evidence="11">H4_Rhizo_Litter_21_scaffold_572</strain>
    </source>
</reference>